<accession>A0A1F7SKQ0</accession>
<dbReference type="InterPro" id="IPR036977">
    <property type="entry name" value="DNA_primase_Znf_CHC2"/>
</dbReference>
<dbReference type="GO" id="GO:0000428">
    <property type="term" value="C:DNA-directed RNA polymerase complex"/>
    <property type="evidence" value="ECO:0007669"/>
    <property type="project" value="UniProtKB-KW"/>
</dbReference>
<evidence type="ECO:0000256" key="4">
    <source>
        <dbReference type="ARBA" id="ARBA00022679"/>
    </source>
</evidence>
<dbReference type="Gene3D" id="3.90.580.10">
    <property type="entry name" value="Zinc finger, CHC2-type domain"/>
    <property type="match status" value="1"/>
</dbReference>
<comment type="caution">
    <text evidence="14">The sequence shown here is derived from an EMBL/GenBank/DDBJ whole genome shotgun (WGS) entry which is preliminary data.</text>
</comment>
<keyword evidence="10" id="KW-0460">Magnesium</keyword>
<dbReference type="GO" id="GO:1990077">
    <property type="term" value="C:primosome complex"/>
    <property type="evidence" value="ECO:0007669"/>
    <property type="project" value="UniProtKB-KW"/>
</dbReference>
<evidence type="ECO:0000256" key="6">
    <source>
        <dbReference type="ARBA" id="ARBA00022705"/>
    </source>
</evidence>
<dbReference type="PANTHER" id="PTHR30313">
    <property type="entry name" value="DNA PRIMASE"/>
    <property type="match status" value="1"/>
</dbReference>
<keyword evidence="4" id="KW-0808">Transferase</keyword>
<dbReference type="EMBL" id="MGDJ01000012">
    <property type="protein sequence ID" value="OGL53804.1"/>
    <property type="molecule type" value="Genomic_DNA"/>
</dbReference>
<keyword evidence="9" id="KW-0862">Zinc</keyword>
<evidence type="ECO:0000256" key="5">
    <source>
        <dbReference type="ARBA" id="ARBA00022695"/>
    </source>
</evidence>
<dbReference type="GO" id="GO:0005737">
    <property type="term" value="C:cytoplasm"/>
    <property type="evidence" value="ECO:0007669"/>
    <property type="project" value="TreeGrafter"/>
</dbReference>
<evidence type="ECO:0000313" key="14">
    <source>
        <dbReference type="EMBL" id="OGL53804.1"/>
    </source>
</evidence>
<comment type="cofactor">
    <cofactor evidence="1">
        <name>Zn(2+)</name>
        <dbReference type="ChEBI" id="CHEBI:29105"/>
    </cofactor>
</comment>
<organism evidence="14 15">
    <name type="scientific">Candidatus Shapirobacteria bacterium RBG_13_44_7</name>
    <dbReference type="NCBI Taxonomy" id="1802149"/>
    <lineage>
        <taxon>Bacteria</taxon>
        <taxon>Candidatus Shapironibacteriota</taxon>
    </lineage>
</organism>
<keyword evidence="2" id="KW-0240">DNA-directed RNA polymerase</keyword>
<dbReference type="InterPro" id="IPR013264">
    <property type="entry name" value="DNAG_N"/>
</dbReference>
<dbReference type="InterPro" id="IPR002694">
    <property type="entry name" value="Znf_CHC2"/>
</dbReference>
<evidence type="ECO:0000256" key="9">
    <source>
        <dbReference type="ARBA" id="ARBA00022833"/>
    </source>
</evidence>
<dbReference type="SMART" id="SM00400">
    <property type="entry name" value="ZnF_CHCC"/>
    <property type="match status" value="1"/>
</dbReference>
<dbReference type="NCBIfam" id="TIGR01391">
    <property type="entry name" value="dnaG"/>
    <property type="match status" value="1"/>
</dbReference>
<dbReference type="Gene3D" id="3.90.980.10">
    <property type="entry name" value="DNA primase, catalytic core, N-terminal domain"/>
    <property type="match status" value="1"/>
</dbReference>
<keyword evidence="11" id="KW-0238">DNA-binding</keyword>
<dbReference type="Pfam" id="PF08275">
    <property type="entry name" value="DNAG_N"/>
    <property type="match status" value="1"/>
</dbReference>
<evidence type="ECO:0000256" key="1">
    <source>
        <dbReference type="ARBA" id="ARBA00001947"/>
    </source>
</evidence>
<dbReference type="GO" id="GO:0006269">
    <property type="term" value="P:DNA replication, synthesis of primer"/>
    <property type="evidence" value="ECO:0007669"/>
    <property type="project" value="UniProtKB-KW"/>
</dbReference>
<gene>
    <name evidence="14" type="ORF">A3K55_00800</name>
</gene>
<name>A0A1F7SKQ0_9BACT</name>
<dbReference type="FunFam" id="3.90.580.10:FF:000001">
    <property type="entry name" value="DNA primase"/>
    <property type="match status" value="1"/>
</dbReference>
<evidence type="ECO:0000259" key="13">
    <source>
        <dbReference type="SMART" id="SM00400"/>
    </source>
</evidence>
<keyword evidence="7" id="KW-0479">Metal-binding</keyword>
<feature type="non-terminal residue" evidence="14">
    <location>
        <position position="269"/>
    </location>
</feature>
<dbReference type="GO" id="GO:0003899">
    <property type="term" value="F:DNA-directed RNA polymerase activity"/>
    <property type="evidence" value="ECO:0007669"/>
    <property type="project" value="InterPro"/>
</dbReference>
<dbReference type="Gene3D" id="3.40.1360.10">
    <property type="match status" value="1"/>
</dbReference>
<reference evidence="14 15" key="1">
    <citation type="journal article" date="2016" name="Nat. Commun.">
        <title>Thousands of microbial genomes shed light on interconnected biogeochemical processes in an aquifer system.</title>
        <authorList>
            <person name="Anantharaman K."/>
            <person name="Brown C.T."/>
            <person name="Hug L.A."/>
            <person name="Sharon I."/>
            <person name="Castelle C.J."/>
            <person name="Probst A.J."/>
            <person name="Thomas B.C."/>
            <person name="Singh A."/>
            <person name="Wilkins M.J."/>
            <person name="Karaoz U."/>
            <person name="Brodie E.L."/>
            <person name="Williams K.H."/>
            <person name="Hubbard S.S."/>
            <person name="Banfield J.F."/>
        </authorList>
    </citation>
    <scope>NUCLEOTIDE SEQUENCE [LARGE SCALE GENOMIC DNA]</scope>
</reference>
<keyword evidence="8" id="KW-0863">Zinc-finger</keyword>
<keyword evidence="12" id="KW-0804">Transcription</keyword>
<keyword evidence="5" id="KW-0548">Nucleotidyltransferase</keyword>
<dbReference type="AlphaFoldDB" id="A0A1F7SKQ0"/>
<dbReference type="SUPFAM" id="SSF57783">
    <property type="entry name" value="Zinc beta-ribbon"/>
    <property type="match status" value="1"/>
</dbReference>
<evidence type="ECO:0000256" key="10">
    <source>
        <dbReference type="ARBA" id="ARBA00022842"/>
    </source>
</evidence>
<keyword evidence="3" id="KW-0639">Primosome</keyword>
<evidence type="ECO:0000313" key="15">
    <source>
        <dbReference type="Proteomes" id="UP000185874"/>
    </source>
</evidence>
<dbReference type="Pfam" id="PF01807">
    <property type="entry name" value="Zn_ribbon_DnaG"/>
    <property type="match status" value="1"/>
</dbReference>
<evidence type="ECO:0000256" key="12">
    <source>
        <dbReference type="ARBA" id="ARBA00023163"/>
    </source>
</evidence>
<evidence type="ECO:0000256" key="8">
    <source>
        <dbReference type="ARBA" id="ARBA00022771"/>
    </source>
</evidence>
<sequence length="269" mass="30623">MENQVEEIKKKLDIVSVISKYLPLKKRGRHFLACCPFHSEKTPSFTVSPELQIFKCFGCGKAGDIYTFVQEFERVTFRDALEILAKDAGITLEKSEQLTAAEYRQKRLLALNEEVARFYHYILTSHPLGKKALDYVLGRGITLPTIKLFHLGYSPQNPQLLVNYLTKKKFTQSELILSGTFGKSTYRPGLYDRFIDRLTFPLSDQRGRVLGFSGRILPGSKPDLAKYVNSPETDLYHKGQVVFGLHLAKDSIRHQKSVIVTEGEFDLIS</sequence>
<dbReference type="PANTHER" id="PTHR30313:SF2">
    <property type="entry name" value="DNA PRIMASE"/>
    <property type="match status" value="1"/>
</dbReference>
<keyword evidence="6" id="KW-0235">DNA replication</keyword>
<dbReference type="Proteomes" id="UP000185874">
    <property type="component" value="Unassembled WGS sequence"/>
</dbReference>
<evidence type="ECO:0000256" key="2">
    <source>
        <dbReference type="ARBA" id="ARBA00022478"/>
    </source>
</evidence>
<dbReference type="InterPro" id="IPR050219">
    <property type="entry name" value="DnaG_primase"/>
</dbReference>
<dbReference type="InterPro" id="IPR006295">
    <property type="entry name" value="DNA_primase_DnaG"/>
</dbReference>
<dbReference type="InterPro" id="IPR037068">
    <property type="entry name" value="DNA_primase_core_N_sf"/>
</dbReference>
<dbReference type="SUPFAM" id="SSF56731">
    <property type="entry name" value="DNA primase core"/>
    <property type="match status" value="1"/>
</dbReference>
<evidence type="ECO:0000256" key="3">
    <source>
        <dbReference type="ARBA" id="ARBA00022515"/>
    </source>
</evidence>
<evidence type="ECO:0000256" key="11">
    <source>
        <dbReference type="ARBA" id="ARBA00023125"/>
    </source>
</evidence>
<dbReference type="GO" id="GO:0008270">
    <property type="term" value="F:zinc ion binding"/>
    <property type="evidence" value="ECO:0007669"/>
    <property type="project" value="UniProtKB-KW"/>
</dbReference>
<protein>
    <submittedName>
        <fullName evidence="14">DNA primase</fullName>
    </submittedName>
</protein>
<feature type="domain" description="Zinc finger CHC2-type" evidence="13">
    <location>
        <begin position="31"/>
        <end position="85"/>
    </location>
</feature>
<evidence type="ECO:0000256" key="7">
    <source>
        <dbReference type="ARBA" id="ARBA00022723"/>
    </source>
</evidence>
<proteinExistence type="predicted"/>
<dbReference type="GO" id="GO:0003677">
    <property type="term" value="F:DNA binding"/>
    <property type="evidence" value="ECO:0007669"/>
    <property type="project" value="UniProtKB-KW"/>
</dbReference>